<organism evidence="2 3">
    <name type="scientific">Reticulomyxa filosa</name>
    <dbReference type="NCBI Taxonomy" id="46433"/>
    <lineage>
        <taxon>Eukaryota</taxon>
        <taxon>Sar</taxon>
        <taxon>Rhizaria</taxon>
        <taxon>Retaria</taxon>
        <taxon>Foraminifera</taxon>
        <taxon>Monothalamids</taxon>
        <taxon>Reticulomyxidae</taxon>
        <taxon>Reticulomyxa</taxon>
    </lineage>
</organism>
<dbReference type="EMBL" id="ASPP01016037">
    <property type="protein sequence ID" value="ETO17764.1"/>
    <property type="molecule type" value="Genomic_DNA"/>
</dbReference>
<reference evidence="2 3" key="1">
    <citation type="journal article" date="2013" name="Curr. Biol.">
        <title>The Genome of the Foraminiferan Reticulomyxa filosa.</title>
        <authorList>
            <person name="Glockner G."/>
            <person name="Hulsmann N."/>
            <person name="Schleicher M."/>
            <person name="Noegel A.A."/>
            <person name="Eichinger L."/>
            <person name="Gallinger C."/>
            <person name="Pawlowski J."/>
            <person name="Sierra R."/>
            <person name="Euteneuer U."/>
            <person name="Pillet L."/>
            <person name="Moustafa A."/>
            <person name="Platzer M."/>
            <person name="Groth M."/>
            <person name="Szafranski K."/>
            <person name="Schliwa M."/>
        </authorList>
    </citation>
    <scope>NUCLEOTIDE SEQUENCE [LARGE SCALE GENOMIC DNA]</scope>
</reference>
<proteinExistence type="predicted"/>
<feature type="region of interest" description="Disordered" evidence="1">
    <location>
        <begin position="1"/>
        <end position="64"/>
    </location>
</feature>
<evidence type="ECO:0000256" key="1">
    <source>
        <dbReference type="SAM" id="MobiDB-lite"/>
    </source>
</evidence>
<sequence length="109" mass="12202">MKVVKRILTVGPSSASEKKTKTKTETTKRSKDNNSESQKSKEKPPSKKKGKGDRGQGRADTRVVILDTDKQNCIVPKASGKNVPYEAVGLHQPRRHYHHEVALKKKNNK</sequence>
<evidence type="ECO:0000313" key="3">
    <source>
        <dbReference type="Proteomes" id="UP000023152"/>
    </source>
</evidence>
<feature type="compositionally biased region" description="Basic and acidic residues" evidence="1">
    <location>
        <begin position="16"/>
        <end position="45"/>
    </location>
</feature>
<dbReference type="Proteomes" id="UP000023152">
    <property type="component" value="Unassembled WGS sequence"/>
</dbReference>
<feature type="region of interest" description="Disordered" evidence="1">
    <location>
        <begin position="89"/>
        <end position="109"/>
    </location>
</feature>
<comment type="caution">
    <text evidence="2">The sequence shown here is derived from an EMBL/GenBank/DDBJ whole genome shotgun (WGS) entry which is preliminary data.</text>
</comment>
<name>X6MV83_RETFI</name>
<feature type="compositionally biased region" description="Basic residues" evidence="1">
    <location>
        <begin position="92"/>
        <end position="109"/>
    </location>
</feature>
<feature type="compositionally biased region" description="Basic and acidic residues" evidence="1">
    <location>
        <begin position="52"/>
        <end position="61"/>
    </location>
</feature>
<gene>
    <name evidence="2" type="ORF">RFI_19551</name>
</gene>
<accession>X6MV83</accession>
<dbReference type="AlphaFoldDB" id="X6MV83"/>
<keyword evidence="3" id="KW-1185">Reference proteome</keyword>
<evidence type="ECO:0000313" key="2">
    <source>
        <dbReference type="EMBL" id="ETO17764.1"/>
    </source>
</evidence>
<protein>
    <submittedName>
        <fullName evidence="2">Uncharacterized protein</fullName>
    </submittedName>
</protein>